<feature type="non-terminal residue" evidence="2">
    <location>
        <position position="210"/>
    </location>
</feature>
<keyword evidence="3" id="KW-1185">Reference proteome</keyword>
<evidence type="ECO:0000256" key="1">
    <source>
        <dbReference type="SAM" id="Coils"/>
    </source>
</evidence>
<dbReference type="AlphaFoldDB" id="A0A8J4EWU7"/>
<comment type="caution">
    <text evidence="2">The sequence shown here is derived from an EMBL/GenBank/DDBJ whole genome shotgun (WGS) entry which is preliminary data.</text>
</comment>
<feature type="coiled-coil region" evidence="1">
    <location>
        <begin position="40"/>
        <end position="67"/>
    </location>
</feature>
<protein>
    <submittedName>
        <fullName evidence="2">Uncharacterized protein</fullName>
    </submittedName>
</protein>
<keyword evidence="1" id="KW-0175">Coiled coil</keyword>
<gene>
    <name evidence="2" type="ORF">Vafri_7113</name>
</gene>
<organism evidence="2 3">
    <name type="scientific">Volvox africanus</name>
    <dbReference type="NCBI Taxonomy" id="51714"/>
    <lineage>
        <taxon>Eukaryota</taxon>
        <taxon>Viridiplantae</taxon>
        <taxon>Chlorophyta</taxon>
        <taxon>core chlorophytes</taxon>
        <taxon>Chlorophyceae</taxon>
        <taxon>CS clade</taxon>
        <taxon>Chlamydomonadales</taxon>
        <taxon>Volvocaceae</taxon>
        <taxon>Volvox</taxon>
    </lineage>
</organism>
<sequence>LVASRARYTEREGLRTDAASRLVSCIAAEAADLGSGHLVIASATAGDEECERELEEEEEEEEVERQVPAVKAARESDWNYATGLKASSVADLDAAAALKPLSDAVVTLEPKSLSDISWSSAVWCTRNFLNTAASSPNTAELNQYLRPVGALVLFASGDVLLVSEREADQLQGTSRNAGAGLVGPGEPRLLTSSCGVADPPLMIDLCYACQ</sequence>
<evidence type="ECO:0000313" key="3">
    <source>
        <dbReference type="Proteomes" id="UP000747399"/>
    </source>
</evidence>
<proteinExistence type="predicted"/>
<dbReference type="EMBL" id="BNCO01000010">
    <property type="protein sequence ID" value="GIL51274.1"/>
    <property type="molecule type" value="Genomic_DNA"/>
</dbReference>
<dbReference type="Proteomes" id="UP000747399">
    <property type="component" value="Unassembled WGS sequence"/>
</dbReference>
<reference evidence="2" key="1">
    <citation type="journal article" date="2021" name="Proc. Natl. Acad. Sci. U.S.A.">
        <title>Three genomes in the algal genus Volvox reveal the fate of a haploid sex-determining region after a transition to homothallism.</title>
        <authorList>
            <person name="Yamamoto K."/>
            <person name="Hamaji T."/>
            <person name="Kawai-Toyooka H."/>
            <person name="Matsuzaki R."/>
            <person name="Takahashi F."/>
            <person name="Nishimura Y."/>
            <person name="Kawachi M."/>
            <person name="Noguchi H."/>
            <person name="Minakuchi Y."/>
            <person name="Umen J.G."/>
            <person name="Toyoda A."/>
            <person name="Nozaki H."/>
        </authorList>
    </citation>
    <scope>NUCLEOTIDE SEQUENCE</scope>
    <source>
        <strain evidence="2">NIES-3780</strain>
    </source>
</reference>
<feature type="non-terminal residue" evidence="2">
    <location>
        <position position="1"/>
    </location>
</feature>
<evidence type="ECO:0000313" key="2">
    <source>
        <dbReference type="EMBL" id="GIL51274.1"/>
    </source>
</evidence>
<name>A0A8J4EWU7_9CHLO</name>
<accession>A0A8J4EWU7</accession>